<reference evidence="4" key="1">
    <citation type="submission" date="2018-05" db="EMBL/GenBank/DDBJ databases">
        <title>Complete Genome Sequence of Methylobacterium sp. 17SD2-17.</title>
        <authorList>
            <person name="Srinivasan S."/>
        </authorList>
    </citation>
    <scope>NUCLEOTIDE SEQUENCE [LARGE SCALE GENOMIC DNA]</scope>
    <source>
        <strain evidence="4">17SD2-17</strain>
    </source>
</reference>
<evidence type="ECO:0000259" key="2">
    <source>
        <dbReference type="Pfam" id="PF01882"/>
    </source>
</evidence>
<dbReference type="Proteomes" id="UP000245926">
    <property type="component" value="Chromosome"/>
</dbReference>
<dbReference type="PANTHER" id="PTHR33608:SF12">
    <property type="entry name" value="DUF58 DOMAIN-CONTAINING PROTEIN"/>
    <property type="match status" value="1"/>
</dbReference>
<feature type="compositionally biased region" description="Basic and acidic residues" evidence="1">
    <location>
        <begin position="1"/>
        <end position="10"/>
    </location>
</feature>
<sequence length="336" mass="37020">MARLRERAQHDGAGGPAEREARAFVTRDALMRLRHRARVFSFLPRQPVHSLLSGRHASRLRGRGLNFEELRHYSEGDDTRTIDWLATARLGTPHVRVYSEERDRPVLLVTDQRSAMFFGSRRAMKSVVAAEAAALAAWRVTALGDRVGAIVFGDRDMVSVRPEARDAGAVRVIAEVARQNGTLAAGAPLPGAEGQLNEALRRAERMATHDWLVCLITDAAGEDAETARLVTRLTAHNDVLAIHIHDPLERELPDVGRAIFSSGEAQIEVDSSSASLRRRYAEERAAWRARLTGLSRRRAIPVLGLSTDRDAASQLRELIGKRTERRAASASGARDG</sequence>
<dbReference type="Pfam" id="PF01882">
    <property type="entry name" value="DUF58"/>
    <property type="match status" value="1"/>
</dbReference>
<dbReference type="AlphaFoldDB" id="A0A2U8WCR4"/>
<dbReference type="SUPFAM" id="SSF53300">
    <property type="entry name" value="vWA-like"/>
    <property type="match status" value="1"/>
</dbReference>
<accession>A0A2U8WCR4</accession>
<dbReference type="PANTHER" id="PTHR33608">
    <property type="entry name" value="BLL2464 PROTEIN"/>
    <property type="match status" value="1"/>
</dbReference>
<dbReference type="EMBL" id="CP029550">
    <property type="protein sequence ID" value="AWN43072.1"/>
    <property type="molecule type" value="Genomic_DNA"/>
</dbReference>
<evidence type="ECO:0000256" key="1">
    <source>
        <dbReference type="SAM" id="MobiDB-lite"/>
    </source>
</evidence>
<dbReference type="InterPro" id="IPR002881">
    <property type="entry name" value="DUF58"/>
</dbReference>
<dbReference type="InterPro" id="IPR036465">
    <property type="entry name" value="vWFA_dom_sf"/>
</dbReference>
<dbReference type="KEGG" id="mets:DK389_24490"/>
<evidence type="ECO:0000313" key="4">
    <source>
        <dbReference type="Proteomes" id="UP000245926"/>
    </source>
</evidence>
<protein>
    <submittedName>
        <fullName evidence="3">DUF58 domain-containing protein</fullName>
    </submittedName>
</protein>
<dbReference type="OrthoDB" id="9776116at2"/>
<feature type="region of interest" description="Disordered" evidence="1">
    <location>
        <begin position="1"/>
        <end position="20"/>
    </location>
</feature>
<evidence type="ECO:0000313" key="3">
    <source>
        <dbReference type="EMBL" id="AWN43072.1"/>
    </source>
</evidence>
<name>A0A2U8WCR4_9HYPH</name>
<keyword evidence="4" id="KW-1185">Reference proteome</keyword>
<gene>
    <name evidence="3" type="ORF">DK389_24490</name>
</gene>
<dbReference type="RefSeq" id="WP_109893518.1">
    <property type="nucleotide sequence ID" value="NZ_CP029550.1"/>
</dbReference>
<proteinExistence type="predicted"/>
<feature type="domain" description="DUF58" evidence="2">
    <location>
        <begin position="69"/>
        <end position="288"/>
    </location>
</feature>
<organism evidence="3 4">
    <name type="scientific">Methylobacterium durans</name>
    <dbReference type="NCBI Taxonomy" id="2202825"/>
    <lineage>
        <taxon>Bacteria</taxon>
        <taxon>Pseudomonadati</taxon>
        <taxon>Pseudomonadota</taxon>
        <taxon>Alphaproteobacteria</taxon>
        <taxon>Hyphomicrobiales</taxon>
        <taxon>Methylobacteriaceae</taxon>
        <taxon>Methylobacterium</taxon>
    </lineage>
</organism>